<dbReference type="PANTHER" id="PTHR23028:SF134">
    <property type="entry name" value="PUTATIVE (AFU_ORTHOLOGUE AFUA_4G08520)-RELATED"/>
    <property type="match status" value="1"/>
</dbReference>
<dbReference type="InterPro" id="IPR002656">
    <property type="entry name" value="Acyl_transf_3_dom"/>
</dbReference>
<feature type="transmembrane region" description="Helical" evidence="1">
    <location>
        <begin position="313"/>
        <end position="333"/>
    </location>
</feature>
<name>A0A9N8PW11_9PEZI</name>
<organism evidence="3 4">
    <name type="scientific">Aureobasidium uvarum</name>
    <dbReference type="NCBI Taxonomy" id="2773716"/>
    <lineage>
        <taxon>Eukaryota</taxon>
        <taxon>Fungi</taxon>
        <taxon>Dikarya</taxon>
        <taxon>Ascomycota</taxon>
        <taxon>Pezizomycotina</taxon>
        <taxon>Dothideomycetes</taxon>
        <taxon>Dothideomycetidae</taxon>
        <taxon>Dothideales</taxon>
        <taxon>Saccotheciaceae</taxon>
        <taxon>Aureobasidium</taxon>
    </lineage>
</organism>
<dbReference type="AlphaFoldDB" id="A0A9N8PW11"/>
<dbReference type="OrthoDB" id="5819582at2759"/>
<feature type="transmembrane region" description="Helical" evidence="1">
    <location>
        <begin position="434"/>
        <end position="456"/>
    </location>
</feature>
<keyword evidence="1" id="KW-0472">Membrane</keyword>
<dbReference type="InterPro" id="IPR050879">
    <property type="entry name" value="Acyltransferase_3"/>
</dbReference>
<evidence type="ECO:0000313" key="3">
    <source>
        <dbReference type="EMBL" id="CAD0112722.1"/>
    </source>
</evidence>
<keyword evidence="1" id="KW-0812">Transmembrane</keyword>
<gene>
    <name evidence="3" type="ORF">AWRI4620_LOCUS6977</name>
</gene>
<proteinExistence type="predicted"/>
<comment type="caution">
    <text evidence="3">The sequence shown here is derived from an EMBL/GenBank/DDBJ whole genome shotgun (WGS) entry which is preliminary data.</text>
</comment>
<evidence type="ECO:0000313" key="4">
    <source>
        <dbReference type="Proteomes" id="UP000745764"/>
    </source>
</evidence>
<protein>
    <recommendedName>
        <fullName evidence="2">Acyltransferase 3 domain-containing protein</fullName>
    </recommendedName>
</protein>
<feature type="transmembrane region" description="Helical" evidence="1">
    <location>
        <begin position="232"/>
        <end position="250"/>
    </location>
</feature>
<feature type="domain" description="Acyltransferase 3" evidence="2">
    <location>
        <begin position="40"/>
        <end position="453"/>
    </location>
</feature>
<dbReference type="GO" id="GO:0016747">
    <property type="term" value="F:acyltransferase activity, transferring groups other than amino-acyl groups"/>
    <property type="evidence" value="ECO:0007669"/>
    <property type="project" value="InterPro"/>
</dbReference>
<keyword evidence="1" id="KW-1133">Transmembrane helix</keyword>
<accession>A0A9N8PW11</accession>
<reference evidence="3" key="1">
    <citation type="submission" date="2020-06" db="EMBL/GenBank/DDBJ databases">
        <authorList>
            <person name="Onetto C."/>
        </authorList>
    </citation>
    <scope>NUCLEOTIDE SEQUENCE</scope>
</reference>
<sequence>MIAGEKEKRLSGFLLALLPSFLHHLVIDIPHRTSRVSPTAWLDGARGWAAFFVFLRHFEFGYHRKGSISYGTVKDPEHPGQNHHLLQLPILRLLYSGEAMVAIFFVISGYALSLKALKLTRKNSHEQLMRTLASSILRRPLRLYLPCIVSTLIVFFALRLGIYDGPNSIAGPEDVFRSIFLGWAHDPQPQILPTFWEQARDWGHETVQLFDIFTHKHWPESRYDVHLWTIPQEFRCSMVLFLTIAGLALVRTRVRMILLALFTACAFQADAWELSAFWSGALIAEANLIHQEKKDSRVNVDPFSDEDEPRSQLAVWSSYCAFVLSLYLLSYPFQEAGFAPGYSTLSKLVPSGLRAGDGYRFWHCLGAMIMIYSTSLDSRLQSLFNNSLSRYLGNISFALYLVHGFTLKTVGYVSVYGFWQITGKDTLFQYESGFVLGGLVVIPLTIWFADLFWRFVDLPIVRFTRWFENSLLPRADENTSDGLLIEKSPREHQP</sequence>
<evidence type="ECO:0000259" key="2">
    <source>
        <dbReference type="Pfam" id="PF01757"/>
    </source>
</evidence>
<evidence type="ECO:0000256" key="1">
    <source>
        <dbReference type="SAM" id="Phobius"/>
    </source>
</evidence>
<dbReference type="Proteomes" id="UP000745764">
    <property type="component" value="Unassembled WGS sequence"/>
</dbReference>
<keyword evidence="4" id="KW-1185">Reference proteome</keyword>
<dbReference type="PANTHER" id="PTHR23028">
    <property type="entry name" value="ACETYLTRANSFERASE"/>
    <property type="match status" value="1"/>
</dbReference>
<dbReference type="EMBL" id="CAINUL010000015">
    <property type="protein sequence ID" value="CAD0112722.1"/>
    <property type="molecule type" value="Genomic_DNA"/>
</dbReference>
<dbReference type="Pfam" id="PF01757">
    <property type="entry name" value="Acyl_transf_3"/>
    <property type="match status" value="1"/>
</dbReference>
<feature type="transmembrane region" description="Helical" evidence="1">
    <location>
        <begin position="99"/>
        <end position="120"/>
    </location>
</feature>
<feature type="transmembrane region" description="Helical" evidence="1">
    <location>
        <begin position="141"/>
        <end position="162"/>
    </location>
</feature>
<feature type="transmembrane region" description="Helical" evidence="1">
    <location>
        <begin position="359"/>
        <end position="376"/>
    </location>
</feature>
<feature type="transmembrane region" description="Helical" evidence="1">
    <location>
        <begin position="397"/>
        <end position="419"/>
    </location>
</feature>